<keyword evidence="2" id="KW-1185">Reference proteome</keyword>
<evidence type="ECO:0008006" key="3">
    <source>
        <dbReference type="Google" id="ProtNLM"/>
    </source>
</evidence>
<dbReference type="EMBL" id="MKQR01000025">
    <property type="protein sequence ID" value="OLR91361.1"/>
    <property type="molecule type" value="Genomic_DNA"/>
</dbReference>
<evidence type="ECO:0000313" key="2">
    <source>
        <dbReference type="Proteomes" id="UP000186040"/>
    </source>
</evidence>
<accession>A0A1Q9LH41</accession>
<dbReference type="AlphaFoldDB" id="A0A1Q9LH41"/>
<proteinExistence type="predicted"/>
<protein>
    <recommendedName>
        <fullName evidence="3">DUF1795 domain-containing protein</fullName>
    </recommendedName>
</protein>
<organism evidence="1 2">
    <name type="scientific">Actinokineospora bangkokensis</name>
    <dbReference type="NCBI Taxonomy" id="1193682"/>
    <lineage>
        <taxon>Bacteria</taxon>
        <taxon>Bacillati</taxon>
        <taxon>Actinomycetota</taxon>
        <taxon>Actinomycetes</taxon>
        <taxon>Pseudonocardiales</taxon>
        <taxon>Pseudonocardiaceae</taxon>
        <taxon>Actinokineospora</taxon>
    </lineage>
</organism>
<reference evidence="1 2" key="1">
    <citation type="submission" date="2016-10" db="EMBL/GenBank/DDBJ databases">
        <title>The Draft Genome Sequence of Actinokineospora bangkokensis 44EHWT reveals the biosynthetic pathway of antifungal compounds Thailandins with unusual extender unit butylmalonyl-CoA.</title>
        <authorList>
            <person name="Greule A."/>
            <person name="Intra B."/>
            <person name="Flemming S."/>
            <person name="Rommel M.G."/>
            <person name="Panbangred W."/>
            <person name="Bechthold A."/>
        </authorList>
    </citation>
    <scope>NUCLEOTIDE SEQUENCE [LARGE SCALE GENOMIC DNA]</scope>
    <source>
        <strain evidence="1 2">44EHW</strain>
    </source>
</reference>
<name>A0A1Q9LH41_9PSEU</name>
<evidence type="ECO:0000313" key="1">
    <source>
        <dbReference type="EMBL" id="OLR91361.1"/>
    </source>
</evidence>
<dbReference type="Proteomes" id="UP000186040">
    <property type="component" value="Unassembled WGS sequence"/>
</dbReference>
<dbReference type="STRING" id="1193682.BJP25_26595"/>
<sequence length="148" mass="15932">MPVPAGYQRVSGPNGLVTAIPQGWVVTRSSGPAAMQATDPTDPARYVRYGGAPAPAAGLLESHLDYERTFAAAHPGFVRLSLGTTTYHGTQAVDWEFEHDLAGGGRRHAHSMYWRSGGVEFFIYAAAPAARWAETEPVYDTLVDQTTP</sequence>
<gene>
    <name evidence="1" type="ORF">BJP25_26595</name>
</gene>
<comment type="caution">
    <text evidence="1">The sequence shown here is derived from an EMBL/GenBank/DDBJ whole genome shotgun (WGS) entry which is preliminary data.</text>
</comment>